<dbReference type="InterPro" id="IPR032466">
    <property type="entry name" value="Metal_Hydrolase"/>
</dbReference>
<reference evidence="1 2" key="1">
    <citation type="submission" date="2012-02" db="EMBL/GenBank/DDBJ databases">
        <title>Whole genome shotgun sequence of Gordonia sputi NBRC 100414.</title>
        <authorList>
            <person name="Yoshida I."/>
            <person name="Hosoyama A."/>
            <person name="Tsuchikane K."/>
            <person name="Katsumata H."/>
            <person name="Yamazaki S."/>
            <person name="Fujita N."/>
        </authorList>
    </citation>
    <scope>NUCLEOTIDE SEQUENCE [LARGE SCALE GENOMIC DNA]</scope>
    <source>
        <strain evidence="1 2">NBRC 100414</strain>
    </source>
</reference>
<proteinExistence type="predicted"/>
<keyword evidence="2" id="KW-1185">Reference proteome</keyword>
<evidence type="ECO:0000313" key="1">
    <source>
        <dbReference type="EMBL" id="GAB39961.1"/>
    </source>
</evidence>
<name>H5U2K3_9ACTN</name>
<gene>
    <name evidence="1" type="ORF">GOSPT_085_00790</name>
</gene>
<protein>
    <recommendedName>
        <fullName evidence="3">Sphingolipid ceramide N-deacylase</fullName>
    </recommendedName>
</protein>
<dbReference type="eggNOG" id="COG2355">
    <property type="taxonomic scope" value="Bacteria"/>
</dbReference>
<accession>H5U2K3</accession>
<evidence type="ECO:0008006" key="3">
    <source>
        <dbReference type="Google" id="ProtNLM"/>
    </source>
</evidence>
<dbReference type="Proteomes" id="UP000005845">
    <property type="component" value="Unassembled WGS sequence"/>
</dbReference>
<sequence length="655" mass="71169">MPGMTRTATPRLHNRVRVAPTALILACCLAVGTLTVLLPARAGAVTGDVYALANTCVQIADRGGKNVGGQSGPFTAKAAGLGSYLFSGRDERLLTATAGTPTLTHPVSPRAQWNVTGSGRDCTLTPAVAGSGGPREVHLTPAMGCRPFPEPEIDVTGPVMRGTDAQGNLRGFVDSHAHLLSEQFLGGELHCGKPFDPLGVTVALRDCPDHEPDGIPAVSEQVLSRPGPHATDGWPTFSQWPRWDSLTHEQTYYRWIERSWRSGLRMIQNYYVQNRVLCEKYWRGDQPCNEMESVRIQHRLLHQLVDYVDAQNGGPGKGFLRIVSSAADARRVIADGKVAVTLGIEISEPFGCREVSGRSLCSRTDIDRGLDELKSMGIRQVILTHKFDNALGGTRFDQGVTGTAVNTGEQLSNGHPWQVEKCQTAEKDNPVLGYPRGQQCNVRGLTSLGAYAVNGLIDRNMAIDIDHFSAKSAEAVLDIISRRHYPGVISSHTWTDPRNYGRILSAGGIVGLFATPAEGKPGEKGRHGDLPPDYLSAWRVLREQRSPDYFFGVGFGPDMGGLGAQAHPRPSASRNPVRYPFRGADGVTEISRQVSGKRVFDVNVDGTAHYGLLPDWIESLRVQAGPVDGPRVVDDLFAAAEAYTRMWERVEVYRG</sequence>
<organism evidence="1 2">
    <name type="scientific">Gordonia sputi NBRC 100414</name>
    <dbReference type="NCBI Taxonomy" id="1089453"/>
    <lineage>
        <taxon>Bacteria</taxon>
        <taxon>Bacillati</taxon>
        <taxon>Actinomycetota</taxon>
        <taxon>Actinomycetes</taxon>
        <taxon>Mycobacteriales</taxon>
        <taxon>Gordoniaceae</taxon>
        <taxon>Gordonia</taxon>
    </lineage>
</organism>
<dbReference type="Gene3D" id="3.20.20.140">
    <property type="entry name" value="Metal-dependent hydrolases"/>
    <property type="match status" value="1"/>
</dbReference>
<comment type="caution">
    <text evidence="1">The sequence shown here is derived from an EMBL/GenBank/DDBJ whole genome shotgun (WGS) entry which is preliminary data.</text>
</comment>
<dbReference type="EMBL" id="BAFC01000083">
    <property type="protein sequence ID" value="GAB39961.1"/>
    <property type="molecule type" value="Genomic_DNA"/>
</dbReference>
<dbReference type="AlphaFoldDB" id="H5U2K3"/>
<evidence type="ECO:0000313" key="2">
    <source>
        <dbReference type="Proteomes" id="UP000005845"/>
    </source>
</evidence>
<dbReference type="SUPFAM" id="SSF51556">
    <property type="entry name" value="Metallo-dependent hydrolases"/>
    <property type="match status" value="1"/>
</dbReference>